<dbReference type="GO" id="GO:0016620">
    <property type="term" value="F:oxidoreductase activity, acting on the aldehyde or oxo group of donors, NAD or NADP as acceptor"/>
    <property type="evidence" value="ECO:0007669"/>
    <property type="project" value="InterPro"/>
</dbReference>
<evidence type="ECO:0000256" key="1">
    <source>
        <dbReference type="SAM" id="MobiDB-lite"/>
    </source>
</evidence>
<feature type="compositionally biased region" description="Basic and acidic residues" evidence="1">
    <location>
        <begin position="19"/>
        <end position="65"/>
    </location>
</feature>
<dbReference type="InterPro" id="IPR015590">
    <property type="entry name" value="Aldehyde_DH_dom"/>
</dbReference>
<evidence type="ECO:0000313" key="3">
    <source>
        <dbReference type="EMBL" id="ELZ47375.1"/>
    </source>
</evidence>
<dbReference type="AlphaFoldDB" id="M0EHY6"/>
<comment type="caution">
    <text evidence="3">The sequence shown here is derived from an EMBL/GenBank/DDBJ whole genome shotgun (WGS) entry which is preliminary data.</text>
</comment>
<reference evidence="3 4" key="1">
    <citation type="journal article" date="2014" name="PLoS Genet.">
        <title>Phylogenetically driven sequencing of extremely halophilic archaea reveals strategies for static and dynamic osmo-response.</title>
        <authorList>
            <person name="Becker E.A."/>
            <person name="Seitzer P.M."/>
            <person name="Tritt A."/>
            <person name="Larsen D."/>
            <person name="Krusor M."/>
            <person name="Yao A.I."/>
            <person name="Wu D."/>
            <person name="Madern D."/>
            <person name="Eisen J.A."/>
            <person name="Darling A.E."/>
            <person name="Facciotti M.T."/>
        </authorList>
    </citation>
    <scope>NUCLEOTIDE SEQUENCE [LARGE SCALE GENOMIC DNA]</scope>
    <source>
        <strain evidence="3 4">JCM 9100</strain>
    </source>
</reference>
<dbReference type="Gene3D" id="3.40.605.10">
    <property type="entry name" value="Aldehyde Dehydrogenase, Chain A, domain 1"/>
    <property type="match status" value="1"/>
</dbReference>
<accession>M0EHY6</accession>
<dbReference type="EMBL" id="AOJM01000062">
    <property type="protein sequence ID" value="ELZ47375.1"/>
    <property type="molecule type" value="Genomic_DNA"/>
</dbReference>
<dbReference type="RefSeq" id="WP_004598408.1">
    <property type="nucleotide sequence ID" value="NZ_AOJM01000062.1"/>
</dbReference>
<evidence type="ECO:0000313" key="4">
    <source>
        <dbReference type="Proteomes" id="UP000011526"/>
    </source>
</evidence>
<dbReference type="Gene3D" id="3.40.309.10">
    <property type="entry name" value="Aldehyde Dehydrogenase, Chain A, domain 2"/>
    <property type="match status" value="1"/>
</dbReference>
<dbReference type="InterPro" id="IPR016161">
    <property type="entry name" value="Ald_DH/histidinol_DH"/>
</dbReference>
<dbReference type="Proteomes" id="UP000011526">
    <property type="component" value="Unassembled WGS sequence"/>
</dbReference>
<keyword evidence="4" id="KW-1185">Reference proteome</keyword>
<feature type="domain" description="Aldehyde dehydrogenase" evidence="2">
    <location>
        <begin position="120"/>
        <end position="300"/>
    </location>
</feature>
<dbReference type="InterPro" id="IPR016162">
    <property type="entry name" value="Ald_DH_N"/>
</dbReference>
<evidence type="ECO:0000259" key="2">
    <source>
        <dbReference type="Pfam" id="PF00171"/>
    </source>
</evidence>
<gene>
    <name evidence="3" type="ORF">C465_11646</name>
</gene>
<protein>
    <submittedName>
        <fullName evidence="3">Acetaldehyde dehydrogenase (Acetylating) NAD-dependent</fullName>
    </submittedName>
</protein>
<feature type="region of interest" description="Disordered" evidence="1">
    <location>
        <begin position="1"/>
        <end position="125"/>
    </location>
</feature>
<organism evidence="3 4">
    <name type="scientific">Halorubrum distributum JCM 9100</name>
    <dbReference type="NCBI Taxonomy" id="1227467"/>
    <lineage>
        <taxon>Archaea</taxon>
        <taxon>Methanobacteriati</taxon>
        <taxon>Methanobacteriota</taxon>
        <taxon>Stenosarchaea group</taxon>
        <taxon>Halobacteria</taxon>
        <taxon>Halobacteriales</taxon>
        <taxon>Haloferacaceae</taxon>
        <taxon>Halorubrum</taxon>
        <taxon>Halorubrum distributum group</taxon>
    </lineage>
</organism>
<dbReference type="Pfam" id="PF00171">
    <property type="entry name" value="Aldedh"/>
    <property type="match status" value="1"/>
</dbReference>
<dbReference type="InterPro" id="IPR016163">
    <property type="entry name" value="Ald_DH_C"/>
</dbReference>
<dbReference type="SUPFAM" id="SSF53720">
    <property type="entry name" value="ALDH-like"/>
    <property type="match status" value="1"/>
</dbReference>
<sequence>MDRDRTGEGDDTGTAAGLDETKPDGRNETKPDGRNETKPDGRNETKPDGRNETKPDGRNETKPDGRSGPAATDDDDGPTPAAERDATADSEGTDPAAEGGSREPAAGPSATSAADLPGRAARTVTAARTAGDELAAWDPDDVDALVRSVGERLADRETVSRFARSAANETGRGHPGTKAEKIATMLDAARRTLRNAPTAGVVGRDGAAGTVTVAGPTGVVGAAVPATHPVVIPAVLSLYGLAARNAVVFAPSPSTVETCDVVVETVRRALADAGAPTGAVSMLPAPAAKPETDALFERADFAVAAGSEATVTAGQRCGTPNVATSADGVVAVADGSLPSEAVATRVAVGATYDFGAHPAGDAAVVTVTPAVDQLCSALEAEGGYVLEDAERERLRAFLDEAGGDESAEADPRGNSPRWLAAALDLPSAAREAAFLVAESDGADDPLATLPGIPAVAVHGRSGFDAATALAAEIGSSHAAAVHTTQQRRAREVAERLAPGRLVVNQPGIAATGTRSNGFEAAPVLGGGTAEESQLCGGLTPDHLARTTTVAATTVADEASHRNGAGDTLRGP</sequence>
<name>M0EHY6_9EURY</name>
<proteinExistence type="predicted"/>
<dbReference type="PATRIC" id="fig|1227467.4.peg.2288"/>